<keyword evidence="1" id="KW-0472">Membrane</keyword>
<dbReference type="Proteomes" id="UP000051184">
    <property type="component" value="Unassembled WGS sequence"/>
</dbReference>
<dbReference type="CDD" id="cd01324">
    <property type="entry name" value="cbb3_Oxidase_CcoQ"/>
    <property type="match status" value="1"/>
</dbReference>
<dbReference type="Pfam" id="PF05545">
    <property type="entry name" value="FixQ"/>
    <property type="match status" value="1"/>
</dbReference>
<dbReference type="AlphaFoldDB" id="A0A0P1IVK9"/>
<dbReference type="InterPro" id="IPR008621">
    <property type="entry name" value="Cbb3-typ_cyt_oxidase_comp"/>
</dbReference>
<evidence type="ECO:0000256" key="1">
    <source>
        <dbReference type="SAM" id="Phobius"/>
    </source>
</evidence>
<protein>
    <submittedName>
        <fullName evidence="2">Cbb3-type cytochrome oxidase, subunit 3</fullName>
    </submittedName>
</protein>
<sequence>MTPETHDVVLYISKTWGAVYLFSVFVLAALWTYWPSRKSTYDAAGQAPLNNEECLR</sequence>
<keyword evidence="1" id="KW-0812">Transmembrane</keyword>
<proteinExistence type="predicted"/>
<evidence type="ECO:0000313" key="2">
    <source>
        <dbReference type="EMBL" id="CUK27517.1"/>
    </source>
</evidence>
<name>A0A0P1IVK9_9RHOB</name>
<evidence type="ECO:0000313" key="3">
    <source>
        <dbReference type="Proteomes" id="UP000051184"/>
    </source>
</evidence>
<accession>A0A0P1IVK9</accession>
<keyword evidence="3" id="KW-1185">Reference proteome</keyword>
<gene>
    <name evidence="2" type="ORF">TA5114_03345</name>
</gene>
<reference evidence="3" key="1">
    <citation type="submission" date="2015-09" db="EMBL/GenBank/DDBJ databases">
        <authorList>
            <person name="Rodrigo-Torres Lidia"/>
            <person name="Arahal R.David."/>
        </authorList>
    </citation>
    <scope>NUCLEOTIDE SEQUENCE [LARGE SCALE GENOMIC DNA]</scope>
    <source>
        <strain evidence="3">CECT 5114</strain>
    </source>
</reference>
<feature type="transmembrane region" description="Helical" evidence="1">
    <location>
        <begin position="15"/>
        <end position="34"/>
    </location>
</feature>
<dbReference type="RefSeq" id="WP_058316426.1">
    <property type="nucleotide sequence ID" value="NZ_CYUE01000023.1"/>
</dbReference>
<keyword evidence="1" id="KW-1133">Transmembrane helix</keyword>
<dbReference type="OrthoDB" id="7173870at2"/>
<organism evidence="2 3">
    <name type="scientific">Cognatishimia activa</name>
    <dbReference type="NCBI Taxonomy" id="1715691"/>
    <lineage>
        <taxon>Bacteria</taxon>
        <taxon>Pseudomonadati</taxon>
        <taxon>Pseudomonadota</taxon>
        <taxon>Alphaproteobacteria</taxon>
        <taxon>Rhodobacterales</taxon>
        <taxon>Paracoccaceae</taxon>
        <taxon>Cognatishimia</taxon>
    </lineage>
</organism>
<dbReference type="EMBL" id="CYUE01000023">
    <property type="protein sequence ID" value="CUK27517.1"/>
    <property type="molecule type" value="Genomic_DNA"/>
</dbReference>